<dbReference type="GO" id="GO:0003700">
    <property type="term" value="F:DNA-binding transcription factor activity"/>
    <property type="evidence" value="ECO:0007669"/>
    <property type="project" value="InterPro"/>
</dbReference>
<dbReference type="InterPro" id="IPR005119">
    <property type="entry name" value="LysR_subst-bd"/>
</dbReference>
<dbReference type="SUPFAM" id="SSF46785">
    <property type="entry name" value="Winged helix' DNA-binding domain"/>
    <property type="match status" value="1"/>
</dbReference>
<dbReference type="Gene3D" id="3.40.190.290">
    <property type="match status" value="1"/>
</dbReference>
<comment type="similarity">
    <text evidence="1">Belongs to the LysR transcriptional regulatory family.</text>
</comment>
<keyword evidence="3" id="KW-0238">DNA-binding</keyword>
<dbReference type="PANTHER" id="PTHR30419:SF8">
    <property type="entry name" value="NITROGEN ASSIMILATION TRANSCRIPTIONAL ACTIVATOR-RELATED"/>
    <property type="match status" value="1"/>
</dbReference>
<gene>
    <name evidence="6" type="ORF">CRM82_18750</name>
</gene>
<dbReference type="EMBL" id="PDEA01000001">
    <property type="protein sequence ID" value="PEH90361.1"/>
    <property type="molecule type" value="Genomic_DNA"/>
</dbReference>
<dbReference type="GO" id="GO:0003677">
    <property type="term" value="F:DNA binding"/>
    <property type="evidence" value="ECO:0007669"/>
    <property type="project" value="UniProtKB-KW"/>
</dbReference>
<dbReference type="Proteomes" id="UP000220246">
    <property type="component" value="Unassembled WGS sequence"/>
</dbReference>
<keyword evidence="2" id="KW-0805">Transcription regulation</keyword>
<evidence type="ECO:0000259" key="5">
    <source>
        <dbReference type="PROSITE" id="PS50931"/>
    </source>
</evidence>
<dbReference type="InterPro" id="IPR036388">
    <property type="entry name" value="WH-like_DNA-bd_sf"/>
</dbReference>
<dbReference type="GO" id="GO:0005829">
    <property type="term" value="C:cytosol"/>
    <property type="evidence" value="ECO:0007669"/>
    <property type="project" value="TreeGrafter"/>
</dbReference>
<dbReference type="PROSITE" id="PS50931">
    <property type="entry name" value="HTH_LYSR"/>
    <property type="match status" value="1"/>
</dbReference>
<evidence type="ECO:0000256" key="3">
    <source>
        <dbReference type="ARBA" id="ARBA00023125"/>
    </source>
</evidence>
<keyword evidence="4" id="KW-0804">Transcription</keyword>
<evidence type="ECO:0000256" key="2">
    <source>
        <dbReference type="ARBA" id="ARBA00023015"/>
    </source>
</evidence>
<name>A0A2A7UYU9_COMTR</name>
<dbReference type="Pfam" id="PF03466">
    <property type="entry name" value="LysR_substrate"/>
    <property type="match status" value="1"/>
</dbReference>
<dbReference type="Pfam" id="PF00126">
    <property type="entry name" value="HTH_1"/>
    <property type="match status" value="1"/>
</dbReference>
<dbReference type="PANTHER" id="PTHR30419">
    <property type="entry name" value="HTH-TYPE TRANSCRIPTIONAL REGULATOR YBHD"/>
    <property type="match status" value="1"/>
</dbReference>
<proteinExistence type="inferred from homology"/>
<dbReference type="InterPro" id="IPR050950">
    <property type="entry name" value="HTH-type_LysR_regulators"/>
</dbReference>
<evidence type="ECO:0000313" key="6">
    <source>
        <dbReference type="EMBL" id="PEH90361.1"/>
    </source>
</evidence>
<evidence type="ECO:0000256" key="4">
    <source>
        <dbReference type="ARBA" id="ARBA00023163"/>
    </source>
</evidence>
<dbReference type="AlphaFoldDB" id="A0A2A7UYU9"/>
<evidence type="ECO:0000313" key="7">
    <source>
        <dbReference type="Proteomes" id="UP000220246"/>
    </source>
</evidence>
<accession>A0A2A7UYU9</accession>
<dbReference type="OrthoDB" id="8839922at2"/>
<sequence>MQSPAAPATPLPQLALARRLALRLKMKHLLLLVAIAEQRSLTRVAEQLSTSQPAVTQALAELEALFGAPLFTRSSRGMAPTDLGALVLARARTLLADLDHWALDMAAVAQERAAHLQVGVIPFLPGRMLAQAIDRTRLQGRRITVTLHESTSDQLLERLRAHELDCVVGRTSAILNMDGLQHTVLYAQAPQLVAHRKLAARLARRPLDWAGLAELDWVLGPRNTPMREQITDFFLRAGVEPPPPYVESLSAKVIGELVAANERAVSIVPADIAQELVRIAGVAIVPHQFSWQLPPITLFQRKAGARYAEQQLLVQALQQVCADLPGQADRTTPNP</sequence>
<dbReference type="InterPro" id="IPR036390">
    <property type="entry name" value="WH_DNA-bd_sf"/>
</dbReference>
<evidence type="ECO:0000256" key="1">
    <source>
        <dbReference type="ARBA" id="ARBA00009437"/>
    </source>
</evidence>
<dbReference type="PRINTS" id="PR00039">
    <property type="entry name" value="HTHLYSR"/>
</dbReference>
<protein>
    <submittedName>
        <fullName evidence="6">LysR family transcriptional regulator</fullName>
    </submittedName>
</protein>
<keyword evidence="7" id="KW-1185">Reference proteome</keyword>
<dbReference type="GeneID" id="80802671"/>
<reference evidence="7" key="1">
    <citation type="submission" date="2017-09" db="EMBL/GenBank/DDBJ databases">
        <title>FDA dAtabase for Regulatory Grade micrObial Sequences (FDA-ARGOS): Supporting development and validation of Infectious Disease Dx tests.</title>
        <authorList>
            <person name="Minogue T."/>
            <person name="Wolcott M."/>
            <person name="Wasieloski L."/>
            <person name="Aguilar W."/>
            <person name="Moore D."/>
            <person name="Tallon L."/>
            <person name="Sadzewicz L."/>
            <person name="Ott S."/>
            <person name="Zhao X."/>
            <person name="Nagaraj S."/>
            <person name="Vavikolanu K."/>
            <person name="Aluvathingal J."/>
            <person name="Nadendla S."/>
            <person name="Sichtig H."/>
        </authorList>
    </citation>
    <scope>NUCLEOTIDE SEQUENCE [LARGE SCALE GENOMIC DNA]</scope>
    <source>
        <strain evidence="7">FDAARGOS_394</strain>
    </source>
</reference>
<dbReference type="SUPFAM" id="SSF53850">
    <property type="entry name" value="Periplasmic binding protein-like II"/>
    <property type="match status" value="1"/>
</dbReference>
<organism evidence="6 7">
    <name type="scientific">Comamonas terrigena</name>
    <dbReference type="NCBI Taxonomy" id="32013"/>
    <lineage>
        <taxon>Bacteria</taxon>
        <taxon>Pseudomonadati</taxon>
        <taxon>Pseudomonadota</taxon>
        <taxon>Betaproteobacteria</taxon>
        <taxon>Burkholderiales</taxon>
        <taxon>Comamonadaceae</taxon>
        <taxon>Comamonas</taxon>
    </lineage>
</organism>
<feature type="domain" description="HTH lysR-type" evidence="5">
    <location>
        <begin position="24"/>
        <end position="81"/>
    </location>
</feature>
<dbReference type="STRING" id="1219032.GCA_001515545_01864"/>
<dbReference type="RefSeq" id="WP_066536428.1">
    <property type="nucleotide sequence ID" value="NZ_PDEA01000001.1"/>
</dbReference>
<dbReference type="InterPro" id="IPR000847">
    <property type="entry name" value="LysR_HTH_N"/>
</dbReference>
<dbReference type="Gene3D" id="1.10.10.10">
    <property type="entry name" value="Winged helix-like DNA-binding domain superfamily/Winged helix DNA-binding domain"/>
    <property type="match status" value="1"/>
</dbReference>
<comment type="caution">
    <text evidence="6">The sequence shown here is derived from an EMBL/GenBank/DDBJ whole genome shotgun (WGS) entry which is preliminary data.</text>
</comment>